<accession>A0A267DYW3</accession>
<dbReference type="AlphaFoldDB" id="A0A267DYW3"/>
<comment type="caution">
    <text evidence="2">The sequence shown here is derived from an EMBL/GenBank/DDBJ whole genome shotgun (WGS) entry which is preliminary data.</text>
</comment>
<evidence type="ECO:0000256" key="1">
    <source>
        <dbReference type="SAM" id="SignalP"/>
    </source>
</evidence>
<dbReference type="EMBL" id="NIVC01002895">
    <property type="protein sequence ID" value="PAA54513.1"/>
    <property type="molecule type" value="Genomic_DNA"/>
</dbReference>
<feature type="signal peptide" evidence="1">
    <location>
        <begin position="1"/>
        <end position="19"/>
    </location>
</feature>
<protein>
    <submittedName>
        <fullName evidence="2">Uncharacterized protein</fullName>
    </submittedName>
</protein>
<sequence>MLAHCLLLLLQLSVYLSTAHQVKLVRLKFELCALTVSPPPAVYIHCCPHHHG</sequence>
<gene>
    <name evidence="2" type="ORF">BOX15_Mlig002342g4</name>
</gene>
<feature type="chain" id="PRO_5013102857" evidence="1">
    <location>
        <begin position="20"/>
        <end position="52"/>
    </location>
</feature>
<keyword evidence="1" id="KW-0732">Signal</keyword>
<organism evidence="2 3">
    <name type="scientific">Macrostomum lignano</name>
    <dbReference type="NCBI Taxonomy" id="282301"/>
    <lineage>
        <taxon>Eukaryota</taxon>
        <taxon>Metazoa</taxon>
        <taxon>Spiralia</taxon>
        <taxon>Lophotrochozoa</taxon>
        <taxon>Platyhelminthes</taxon>
        <taxon>Rhabditophora</taxon>
        <taxon>Macrostomorpha</taxon>
        <taxon>Macrostomida</taxon>
        <taxon>Macrostomidae</taxon>
        <taxon>Macrostomum</taxon>
    </lineage>
</organism>
<keyword evidence="3" id="KW-1185">Reference proteome</keyword>
<evidence type="ECO:0000313" key="3">
    <source>
        <dbReference type="Proteomes" id="UP000215902"/>
    </source>
</evidence>
<name>A0A267DYW3_9PLAT</name>
<dbReference type="Proteomes" id="UP000215902">
    <property type="component" value="Unassembled WGS sequence"/>
</dbReference>
<evidence type="ECO:0000313" key="2">
    <source>
        <dbReference type="EMBL" id="PAA54513.1"/>
    </source>
</evidence>
<reference evidence="2 3" key="1">
    <citation type="submission" date="2017-06" db="EMBL/GenBank/DDBJ databases">
        <title>A platform for efficient transgenesis in Macrostomum lignano, a flatworm model organism for stem cell research.</title>
        <authorList>
            <person name="Berezikov E."/>
        </authorList>
    </citation>
    <scope>NUCLEOTIDE SEQUENCE [LARGE SCALE GENOMIC DNA]</scope>
    <source>
        <strain evidence="2">DV1</strain>
        <tissue evidence="2">Whole organism</tissue>
    </source>
</reference>
<proteinExistence type="predicted"/>